<gene>
    <name evidence="1" type="ORF">B0J12DRAFT_744080</name>
</gene>
<proteinExistence type="predicted"/>
<dbReference type="SUPFAM" id="SSF48264">
    <property type="entry name" value="Cytochrome P450"/>
    <property type="match status" value="1"/>
</dbReference>
<dbReference type="Gene3D" id="1.10.630.10">
    <property type="entry name" value="Cytochrome P450"/>
    <property type="match status" value="1"/>
</dbReference>
<name>A0ABQ8FZE3_9PEZI</name>
<comment type="caution">
    <text evidence="1">The sequence shown here is derived from an EMBL/GenBank/DDBJ whole genome shotgun (WGS) entry which is preliminary data.</text>
</comment>
<evidence type="ECO:0000313" key="1">
    <source>
        <dbReference type="EMBL" id="KAH7038527.1"/>
    </source>
</evidence>
<evidence type="ECO:0000313" key="2">
    <source>
        <dbReference type="Proteomes" id="UP000774617"/>
    </source>
</evidence>
<sequence>MKLVTETPRGDTVLRWMQAHPHSDLLRLRTTLGFGFTLLYPVSPTALRDVMSTNTYDFSRLALDVIGTAALSHNFNSLVTEERQIAKSFLSILDPDPHMVVFFGLNLILPTFVAGCIPTAANRVVGKESAYPRKFCEGILDEKKAKPEGAKHTEGKIEDADILGNIIAGKEFSRQEIVDQMLTFVAAAMRPPPHP</sequence>
<accession>A0ABQ8FZE3</accession>
<reference evidence="1 2" key="1">
    <citation type="journal article" date="2021" name="Nat. Commun.">
        <title>Genetic determinants of endophytism in the Arabidopsis root mycobiome.</title>
        <authorList>
            <person name="Mesny F."/>
            <person name="Miyauchi S."/>
            <person name="Thiergart T."/>
            <person name="Pickel B."/>
            <person name="Atanasova L."/>
            <person name="Karlsson M."/>
            <person name="Huettel B."/>
            <person name="Barry K.W."/>
            <person name="Haridas S."/>
            <person name="Chen C."/>
            <person name="Bauer D."/>
            <person name="Andreopoulos W."/>
            <person name="Pangilinan J."/>
            <person name="LaButti K."/>
            <person name="Riley R."/>
            <person name="Lipzen A."/>
            <person name="Clum A."/>
            <person name="Drula E."/>
            <person name="Henrissat B."/>
            <person name="Kohler A."/>
            <person name="Grigoriev I.V."/>
            <person name="Martin F.M."/>
            <person name="Hacquard S."/>
        </authorList>
    </citation>
    <scope>NUCLEOTIDE SEQUENCE [LARGE SCALE GENOMIC DNA]</scope>
    <source>
        <strain evidence="1 2">MPI-SDFR-AT-0080</strain>
    </source>
</reference>
<dbReference type="InterPro" id="IPR036396">
    <property type="entry name" value="Cyt_P450_sf"/>
</dbReference>
<protein>
    <recommendedName>
        <fullName evidence="3">Cytochrome P450</fullName>
    </recommendedName>
</protein>
<dbReference type="Proteomes" id="UP000774617">
    <property type="component" value="Unassembled WGS sequence"/>
</dbReference>
<organism evidence="1 2">
    <name type="scientific">Macrophomina phaseolina</name>
    <dbReference type="NCBI Taxonomy" id="35725"/>
    <lineage>
        <taxon>Eukaryota</taxon>
        <taxon>Fungi</taxon>
        <taxon>Dikarya</taxon>
        <taxon>Ascomycota</taxon>
        <taxon>Pezizomycotina</taxon>
        <taxon>Dothideomycetes</taxon>
        <taxon>Dothideomycetes incertae sedis</taxon>
        <taxon>Botryosphaeriales</taxon>
        <taxon>Botryosphaeriaceae</taxon>
        <taxon>Macrophomina</taxon>
    </lineage>
</organism>
<keyword evidence="2" id="KW-1185">Reference proteome</keyword>
<dbReference type="EMBL" id="JAGTJR010000033">
    <property type="protein sequence ID" value="KAH7038527.1"/>
    <property type="molecule type" value="Genomic_DNA"/>
</dbReference>
<evidence type="ECO:0008006" key="3">
    <source>
        <dbReference type="Google" id="ProtNLM"/>
    </source>
</evidence>